<dbReference type="PROSITE" id="PS50994">
    <property type="entry name" value="INTEGRASE"/>
    <property type="match status" value="1"/>
</dbReference>
<dbReference type="GO" id="GO:0003964">
    <property type="term" value="F:RNA-directed DNA polymerase activity"/>
    <property type="evidence" value="ECO:0007669"/>
    <property type="project" value="UniProtKB-EC"/>
</dbReference>
<dbReference type="GO" id="GO:0015074">
    <property type="term" value="P:DNA integration"/>
    <property type="evidence" value="ECO:0007669"/>
    <property type="project" value="InterPro"/>
</dbReference>
<feature type="domain" description="Integrase catalytic" evidence="2">
    <location>
        <begin position="144"/>
        <end position="308"/>
    </location>
</feature>
<dbReference type="PANTHER" id="PTHR37984:SF5">
    <property type="entry name" value="PROTEIN NYNRIN-LIKE"/>
    <property type="match status" value="1"/>
</dbReference>
<dbReference type="SUPFAM" id="SSF53098">
    <property type="entry name" value="Ribonuclease H-like"/>
    <property type="match status" value="1"/>
</dbReference>
<dbReference type="EMBL" id="GGMR01007219">
    <property type="protein sequence ID" value="MBY19838.1"/>
    <property type="molecule type" value="Transcribed_RNA"/>
</dbReference>
<evidence type="ECO:0000259" key="2">
    <source>
        <dbReference type="PROSITE" id="PS50994"/>
    </source>
</evidence>
<dbReference type="InterPro" id="IPR050951">
    <property type="entry name" value="Retrovirus_Pol_polyprotein"/>
</dbReference>
<dbReference type="EC" id="2.7.7.49" evidence="1"/>
<dbReference type="InterPro" id="IPR036397">
    <property type="entry name" value="RNaseH_sf"/>
</dbReference>
<dbReference type="AlphaFoldDB" id="A0A2S2NRY3"/>
<evidence type="ECO:0000313" key="3">
    <source>
        <dbReference type="EMBL" id="MBY19838.1"/>
    </source>
</evidence>
<accession>A0A2S2NRY3</accession>
<organism evidence="3">
    <name type="scientific">Schizaphis graminum</name>
    <name type="common">Green bug aphid</name>
    <dbReference type="NCBI Taxonomy" id="13262"/>
    <lineage>
        <taxon>Eukaryota</taxon>
        <taxon>Metazoa</taxon>
        <taxon>Ecdysozoa</taxon>
        <taxon>Arthropoda</taxon>
        <taxon>Hexapoda</taxon>
        <taxon>Insecta</taxon>
        <taxon>Pterygota</taxon>
        <taxon>Neoptera</taxon>
        <taxon>Paraneoptera</taxon>
        <taxon>Hemiptera</taxon>
        <taxon>Sternorrhyncha</taxon>
        <taxon>Aphidomorpha</taxon>
        <taxon>Aphidoidea</taxon>
        <taxon>Aphididae</taxon>
        <taxon>Aphidini</taxon>
        <taxon>Schizaphis</taxon>
    </lineage>
</organism>
<dbReference type="GO" id="GO:0003676">
    <property type="term" value="F:nucleic acid binding"/>
    <property type="evidence" value="ECO:0007669"/>
    <property type="project" value="InterPro"/>
</dbReference>
<gene>
    <name evidence="3" type="primary">KRBA2_9</name>
    <name evidence="3" type="ORF">g.14501</name>
</gene>
<sequence>MDAKSKFNSELKKNREKLAKNASCLTDEQYNNIIRQILELKRGVKKKEPRDFQLLKRFDVILVQDKHKLIVPMKDKSVVLYYVSDGKLYDLLKSTHVSIGHGGRDRMIKELSKKYKNISRSDICTFLQLCETCQEKQKSIKKATVVKPIICSEFNSRCQVDLIEFQMFSNEKFKYIMIYQDHLTKFVVLRPLEHKLIEEVAYNLIDIFTLLGAPCIIQSAHGRDFSNDIVNCLRSLWPELKIVHGKPNHSQENEEQVKQYVKSMLIIWMQDQKSSHWSEGLRFIQLMKNRTYNSNLKMTPHEALFGTKFKVGLSEKISGNVAHIDSEEDLEEFMEKSEDINTKQSLSNSNIVNEEMIPVIQLNNENSNDSDKIAKENLKNHVKDIKKNSDKNFFPVEIGAFRLPVLENNKKHEDSRNIFPVIEVVFQKFITNISYIDLIMETTSFIIFFSVNN</sequence>
<dbReference type="Pfam" id="PF17921">
    <property type="entry name" value="Integrase_H2C2"/>
    <property type="match status" value="1"/>
</dbReference>
<name>A0A2S2NRY3_SCHGA</name>
<dbReference type="InterPro" id="IPR001584">
    <property type="entry name" value="Integrase_cat-core"/>
</dbReference>
<dbReference type="InterPro" id="IPR041588">
    <property type="entry name" value="Integrase_H2C2"/>
</dbReference>
<dbReference type="Gene3D" id="3.30.420.10">
    <property type="entry name" value="Ribonuclease H-like superfamily/Ribonuclease H"/>
    <property type="match status" value="1"/>
</dbReference>
<dbReference type="InterPro" id="IPR012337">
    <property type="entry name" value="RNaseH-like_sf"/>
</dbReference>
<dbReference type="PANTHER" id="PTHR37984">
    <property type="entry name" value="PROTEIN CBG26694"/>
    <property type="match status" value="1"/>
</dbReference>
<proteinExistence type="predicted"/>
<reference evidence="3" key="1">
    <citation type="submission" date="2018-04" db="EMBL/GenBank/DDBJ databases">
        <title>Transcriptome of Schizaphis graminum biotype I.</title>
        <authorList>
            <person name="Scully E.D."/>
            <person name="Geib S.M."/>
            <person name="Palmer N.A."/>
            <person name="Koch K."/>
            <person name="Bradshaw J."/>
            <person name="Heng-Moss T."/>
            <person name="Sarath G."/>
        </authorList>
    </citation>
    <scope>NUCLEOTIDE SEQUENCE</scope>
</reference>
<protein>
    <recommendedName>
        <fullName evidence="1">RNA-directed DNA polymerase</fullName>
        <ecNumber evidence="1">2.7.7.49</ecNumber>
    </recommendedName>
</protein>
<evidence type="ECO:0000256" key="1">
    <source>
        <dbReference type="ARBA" id="ARBA00012493"/>
    </source>
</evidence>